<keyword evidence="1" id="KW-0812">Transmembrane</keyword>
<reference evidence="3" key="1">
    <citation type="submission" date="2023-11" db="UniProtKB">
        <authorList>
            <consortium name="WormBaseParasite"/>
        </authorList>
    </citation>
    <scope>IDENTIFICATION</scope>
</reference>
<evidence type="ECO:0000313" key="3">
    <source>
        <dbReference type="WBParaSite" id="SMTH1_55110.1"/>
    </source>
</evidence>
<dbReference type="Proteomes" id="UP000050791">
    <property type="component" value="Unassembled WGS sequence"/>
</dbReference>
<evidence type="ECO:0000256" key="1">
    <source>
        <dbReference type="SAM" id="Phobius"/>
    </source>
</evidence>
<accession>A0AA85BIS7</accession>
<name>A0AA85BIS7_9TREM</name>
<organism evidence="2 3">
    <name type="scientific">Schistosoma mattheei</name>
    <dbReference type="NCBI Taxonomy" id="31246"/>
    <lineage>
        <taxon>Eukaryota</taxon>
        <taxon>Metazoa</taxon>
        <taxon>Spiralia</taxon>
        <taxon>Lophotrochozoa</taxon>
        <taxon>Platyhelminthes</taxon>
        <taxon>Trematoda</taxon>
        <taxon>Digenea</taxon>
        <taxon>Strigeidida</taxon>
        <taxon>Schistosomatoidea</taxon>
        <taxon>Schistosomatidae</taxon>
        <taxon>Schistosoma</taxon>
    </lineage>
</organism>
<keyword evidence="1" id="KW-0472">Membrane</keyword>
<sequence>MPIPLDVFQVPDDVAEAELTSRKGSTVFQNFIYDLPIPFSLLLLLCGFGYLLIIGIIYAIVKSILANRTPNVKPSVSQLQPFACCPCCLSVADLCNCCRVTSIDACLNGICPQRKTHDFTDLLLCQICLGRPGRMKSTVPLVKCPVCCQSAYCEDTVYVASYAISDRKLYFRRNRINTLVLYNGTIYVLLLGNK</sequence>
<evidence type="ECO:0000313" key="2">
    <source>
        <dbReference type="Proteomes" id="UP000050791"/>
    </source>
</evidence>
<dbReference type="AlphaFoldDB" id="A0AA85BIS7"/>
<keyword evidence="1" id="KW-1133">Transmembrane helix</keyword>
<dbReference type="WBParaSite" id="SMTH1_55110.1">
    <property type="protein sequence ID" value="SMTH1_55110.1"/>
    <property type="gene ID" value="SMTH1_55110"/>
</dbReference>
<feature type="transmembrane region" description="Helical" evidence="1">
    <location>
        <begin position="37"/>
        <end position="61"/>
    </location>
</feature>
<protein>
    <submittedName>
        <fullName evidence="3">Uncharacterized protein</fullName>
    </submittedName>
</protein>
<feature type="transmembrane region" description="Helical" evidence="1">
    <location>
        <begin position="176"/>
        <end position="192"/>
    </location>
</feature>
<proteinExistence type="predicted"/>